<gene>
    <name evidence="1" type="ORF">FHS40_009160</name>
</gene>
<dbReference type="SUPFAM" id="SSF48576">
    <property type="entry name" value="Terpenoid synthases"/>
    <property type="match status" value="1"/>
</dbReference>
<dbReference type="AlphaFoldDB" id="A0A7W8B6F5"/>
<proteinExistence type="predicted"/>
<dbReference type="EMBL" id="JACHJD010000058">
    <property type="protein sequence ID" value="MBB5110030.1"/>
    <property type="molecule type" value="Genomic_DNA"/>
</dbReference>
<evidence type="ECO:0000313" key="1">
    <source>
        <dbReference type="EMBL" id="MBB5110030.1"/>
    </source>
</evidence>
<dbReference type="Proteomes" id="UP000549009">
    <property type="component" value="Unassembled WGS sequence"/>
</dbReference>
<comment type="caution">
    <text evidence="1">The sequence shown here is derived from an EMBL/GenBank/DDBJ whole genome shotgun (WGS) entry which is preliminary data.</text>
</comment>
<accession>A0A7W8B6F5</accession>
<dbReference type="RefSeq" id="WP_184927149.1">
    <property type="nucleotide sequence ID" value="NZ_JACHJD010000058.1"/>
</dbReference>
<sequence length="289" mass="31948">MNTPDQQPQTSGRICALAAQGARDLNRHRQARSRPLPHEVFDHGLLWSLALTSAFSGPWYSAPELATANLAALVAFEVDWVIEDLAMAELNAAIGYFSGVSRGARPRDGNEPGELLAALATALQSRDPMWQQELDLMLEAMRREREWRNQGILPSFPQYLENADNTGFRFVFAAHWAANGEAGPASAVTRAGTIVQQSIRLLNDLATFGRDRTTGDLNALLLIPDPAVVAQCLAELKEEAEPRLAHLPKETAQYMRRQRDFCEGFYSIGDFWFSHENRPAAASLASSDQ</sequence>
<dbReference type="Gene3D" id="1.10.600.10">
    <property type="entry name" value="Farnesyl Diphosphate Synthase"/>
    <property type="match status" value="1"/>
</dbReference>
<organism evidence="1 2">
    <name type="scientific">Streptomyces spectabilis</name>
    <dbReference type="NCBI Taxonomy" id="68270"/>
    <lineage>
        <taxon>Bacteria</taxon>
        <taxon>Bacillati</taxon>
        <taxon>Actinomycetota</taxon>
        <taxon>Actinomycetes</taxon>
        <taxon>Kitasatosporales</taxon>
        <taxon>Streptomycetaceae</taxon>
        <taxon>Streptomyces</taxon>
    </lineage>
</organism>
<evidence type="ECO:0008006" key="3">
    <source>
        <dbReference type="Google" id="ProtNLM"/>
    </source>
</evidence>
<evidence type="ECO:0000313" key="2">
    <source>
        <dbReference type="Proteomes" id="UP000549009"/>
    </source>
</evidence>
<name>A0A7W8B6F5_STRST</name>
<keyword evidence="2" id="KW-1185">Reference proteome</keyword>
<dbReference type="InterPro" id="IPR008949">
    <property type="entry name" value="Isoprenoid_synthase_dom_sf"/>
</dbReference>
<reference evidence="1 2" key="1">
    <citation type="submission" date="2020-08" db="EMBL/GenBank/DDBJ databases">
        <title>Genomic Encyclopedia of Type Strains, Phase III (KMG-III): the genomes of soil and plant-associated and newly described type strains.</title>
        <authorList>
            <person name="Whitman W."/>
        </authorList>
    </citation>
    <scope>NUCLEOTIDE SEQUENCE [LARGE SCALE GENOMIC DNA]</scope>
    <source>
        <strain evidence="1 2">CECT 3146</strain>
    </source>
</reference>
<dbReference type="Pfam" id="PF19086">
    <property type="entry name" value="Terpene_syn_C_2"/>
    <property type="match status" value="1"/>
</dbReference>
<protein>
    <recommendedName>
        <fullName evidence="3">Terpene synthase</fullName>
    </recommendedName>
</protein>